<dbReference type="Proteomes" id="UP000295793">
    <property type="component" value="Unassembled WGS sequence"/>
</dbReference>
<keyword evidence="3" id="KW-1185">Reference proteome</keyword>
<dbReference type="AlphaFoldDB" id="A0A4R3I9E0"/>
<dbReference type="CDD" id="cd09113">
    <property type="entry name" value="PLDc_ymdC_like_2"/>
    <property type="match status" value="1"/>
</dbReference>
<organism evidence="2 3">
    <name type="scientific">Reinekea marinisedimentorum</name>
    <dbReference type="NCBI Taxonomy" id="230495"/>
    <lineage>
        <taxon>Bacteria</taxon>
        <taxon>Pseudomonadati</taxon>
        <taxon>Pseudomonadota</taxon>
        <taxon>Gammaproteobacteria</taxon>
        <taxon>Oceanospirillales</taxon>
        <taxon>Saccharospirillaceae</taxon>
        <taxon>Reinekea</taxon>
    </lineage>
</organism>
<dbReference type="InterPro" id="IPR001736">
    <property type="entry name" value="PLipase_D/transphosphatidylase"/>
</dbReference>
<dbReference type="PANTHER" id="PTHR21248">
    <property type="entry name" value="CARDIOLIPIN SYNTHASE"/>
    <property type="match status" value="1"/>
</dbReference>
<dbReference type="GO" id="GO:0032049">
    <property type="term" value="P:cardiolipin biosynthetic process"/>
    <property type="evidence" value="ECO:0007669"/>
    <property type="project" value="UniProtKB-ARBA"/>
</dbReference>
<dbReference type="OrthoDB" id="9814092at2"/>
<evidence type="ECO:0000259" key="1">
    <source>
        <dbReference type="PROSITE" id="PS50035"/>
    </source>
</evidence>
<name>A0A4R3I9E0_9GAMM</name>
<dbReference type="PROSITE" id="PS51257">
    <property type="entry name" value="PROKAR_LIPOPROTEIN"/>
    <property type="match status" value="1"/>
</dbReference>
<proteinExistence type="predicted"/>
<dbReference type="Gene3D" id="3.30.870.10">
    <property type="entry name" value="Endonuclease Chain A"/>
    <property type="match status" value="2"/>
</dbReference>
<dbReference type="InterPro" id="IPR025202">
    <property type="entry name" value="PLD-like_dom"/>
</dbReference>
<feature type="domain" description="PLD phosphodiesterase" evidence="1">
    <location>
        <begin position="407"/>
        <end position="434"/>
    </location>
</feature>
<accession>A0A4R3I9E0</accession>
<comment type="caution">
    <text evidence="2">The sequence shown here is derived from an EMBL/GenBank/DDBJ whole genome shotgun (WGS) entry which is preliminary data.</text>
</comment>
<dbReference type="PROSITE" id="PS50035">
    <property type="entry name" value="PLD"/>
    <property type="match status" value="2"/>
</dbReference>
<feature type="domain" description="PLD phosphodiesterase" evidence="1">
    <location>
        <begin position="169"/>
        <end position="196"/>
    </location>
</feature>
<sequence length="516" mass="58221">MMRFKNLTSQLIPVYLMLVLSSCSVLPINEEPLKLAASDQKTETTLSRALAGVVEENQGNSGHHLLLNAPNSLSERLWLADLAENTLDVQYFLWNSDTSGKLFLQSLLAAAERGVKVRILIDGFSIADRNDELALIQTVPNVEVRVYNPFVAKTGFGRLVSFAIYFERLNQRMHNKSLIADGTLAIVGGRNIGDHYFGYSDEMNFYDADILSVGPVVEEVTASFEDYWNSPWAISVSQLNPGKQLAENSFPLKEFLSEGFSTELNQPYQFTQLEKDAHLQMLKDAFIWAPSEFIADTPAGYQRFGNNDELKQVARKLGSMIREAEEEIIIESAYFVMDEQDLQDLKEIISNGVEVSVLTNSLASNNLIINHASYALFRDQMLDTGMNLFEMRPEFSVCTELGCTTNDKNALHAKTAIFDNETVYVGSMNFNLRSAFINTESGMIIHSPELAFQLRQDVGRKMNLNHCWQVAKLDDEIFWVGMKDGNLEVTKEEPQSNWLKRFEVDLITKLPGTAYY</sequence>
<gene>
    <name evidence="2" type="ORF">BCF53_103159</name>
</gene>
<protein>
    <submittedName>
        <fullName evidence="2">Phosphatidylserine/phosphatidylglycerophosphate/ cardiolipin synthase-like enzyme</fullName>
    </submittedName>
</protein>
<dbReference type="RefSeq" id="WP_132700413.1">
    <property type="nucleotide sequence ID" value="NZ_SLZR01000003.1"/>
</dbReference>
<reference evidence="2 3" key="1">
    <citation type="submission" date="2019-03" db="EMBL/GenBank/DDBJ databases">
        <title>Genomic Encyclopedia of Archaeal and Bacterial Type Strains, Phase II (KMG-II): from individual species to whole genera.</title>
        <authorList>
            <person name="Goeker M."/>
        </authorList>
    </citation>
    <scope>NUCLEOTIDE SEQUENCE [LARGE SCALE GENOMIC DNA]</scope>
    <source>
        <strain evidence="2 3">DSM 15388</strain>
    </source>
</reference>
<dbReference type="CDD" id="cd09111">
    <property type="entry name" value="PLDc_ymdC_like_1"/>
    <property type="match status" value="1"/>
</dbReference>
<dbReference type="Pfam" id="PF13091">
    <property type="entry name" value="PLDc_2"/>
    <property type="match status" value="2"/>
</dbReference>
<evidence type="ECO:0000313" key="2">
    <source>
        <dbReference type="EMBL" id="TCS42498.1"/>
    </source>
</evidence>
<evidence type="ECO:0000313" key="3">
    <source>
        <dbReference type="Proteomes" id="UP000295793"/>
    </source>
</evidence>
<dbReference type="EMBL" id="SLZR01000003">
    <property type="protein sequence ID" value="TCS42498.1"/>
    <property type="molecule type" value="Genomic_DNA"/>
</dbReference>
<dbReference type="PANTHER" id="PTHR21248:SF12">
    <property type="entry name" value="CARDIOLIPIN SYNTHASE C"/>
    <property type="match status" value="1"/>
</dbReference>
<dbReference type="SMART" id="SM00155">
    <property type="entry name" value="PLDc"/>
    <property type="match status" value="2"/>
</dbReference>
<dbReference type="SUPFAM" id="SSF56024">
    <property type="entry name" value="Phospholipase D/nuclease"/>
    <property type="match status" value="2"/>
</dbReference>
<dbReference type="GO" id="GO:0030572">
    <property type="term" value="F:phosphatidyltransferase activity"/>
    <property type="evidence" value="ECO:0007669"/>
    <property type="project" value="UniProtKB-ARBA"/>
</dbReference>